<comment type="similarity">
    <text evidence="1">Belongs to the LysR transcriptional regulatory family.</text>
</comment>
<comment type="caution">
    <text evidence="6">The sequence shown here is derived from an EMBL/GenBank/DDBJ whole genome shotgun (WGS) entry which is preliminary data.</text>
</comment>
<proteinExistence type="inferred from homology"/>
<evidence type="ECO:0000256" key="2">
    <source>
        <dbReference type="ARBA" id="ARBA00023015"/>
    </source>
</evidence>
<name>A0A2T0WEF9_9RHOB</name>
<dbReference type="RefSeq" id="WP_281260668.1">
    <property type="nucleotide sequence ID" value="NZ_PVTQ01000018.1"/>
</dbReference>
<dbReference type="FunFam" id="1.10.10.10:FF:000001">
    <property type="entry name" value="LysR family transcriptional regulator"/>
    <property type="match status" value="1"/>
</dbReference>
<keyword evidence="4" id="KW-0804">Transcription</keyword>
<dbReference type="PRINTS" id="PR00039">
    <property type="entry name" value="HTHLYSR"/>
</dbReference>
<evidence type="ECO:0000256" key="1">
    <source>
        <dbReference type="ARBA" id="ARBA00009437"/>
    </source>
</evidence>
<evidence type="ECO:0000259" key="5">
    <source>
        <dbReference type="PROSITE" id="PS50931"/>
    </source>
</evidence>
<dbReference type="GO" id="GO:0003700">
    <property type="term" value="F:DNA-binding transcription factor activity"/>
    <property type="evidence" value="ECO:0007669"/>
    <property type="project" value="InterPro"/>
</dbReference>
<dbReference type="PROSITE" id="PS50931">
    <property type="entry name" value="HTH_LYSR"/>
    <property type="match status" value="1"/>
</dbReference>
<dbReference type="PANTHER" id="PTHR30537:SF5">
    <property type="entry name" value="HTH-TYPE TRANSCRIPTIONAL ACTIVATOR TTDR-RELATED"/>
    <property type="match status" value="1"/>
</dbReference>
<accession>A0A2T0WEF9</accession>
<reference evidence="6 7" key="1">
    <citation type="submission" date="2018-03" db="EMBL/GenBank/DDBJ databases">
        <title>Genomic Encyclopedia of Archaeal and Bacterial Type Strains, Phase II (KMG-II): from individual species to whole genera.</title>
        <authorList>
            <person name="Goeker M."/>
        </authorList>
    </citation>
    <scope>NUCLEOTIDE SEQUENCE [LARGE SCALE GENOMIC DNA]</scope>
    <source>
        <strain evidence="6 7">DSM 100212</strain>
    </source>
</reference>
<keyword evidence="7" id="KW-1185">Reference proteome</keyword>
<dbReference type="InterPro" id="IPR000847">
    <property type="entry name" value="LysR_HTH_N"/>
</dbReference>
<dbReference type="Gene3D" id="1.10.10.10">
    <property type="entry name" value="Winged helix-like DNA-binding domain superfamily/Winged helix DNA-binding domain"/>
    <property type="match status" value="1"/>
</dbReference>
<dbReference type="PANTHER" id="PTHR30537">
    <property type="entry name" value="HTH-TYPE TRANSCRIPTIONAL REGULATOR"/>
    <property type="match status" value="1"/>
</dbReference>
<dbReference type="SUPFAM" id="SSF46785">
    <property type="entry name" value="Winged helix' DNA-binding domain"/>
    <property type="match status" value="1"/>
</dbReference>
<organism evidence="6 7">
    <name type="scientific">Donghicola tyrosinivorans</name>
    <dbReference type="NCBI Taxonomy" id="1652492"/>
    <lineage>
        <taxon>Bacteria</taxon>
        <taxon>Pseudomonadati</taxon>
        <taxon>Pseudomonadota</taxon>
        <taxon>Alphaproteobacteria</taxon>
        <taxon>Rhodobacterales</taxon>
        <taxon>Roseobacteraceae</taxon>
        <taxon>Donghicola</taxon>
    </lineage>
</organism>
<gene>
    <name evidence="6" type="ORF">CLV74_1186</name>
</gene>
<evidence type="ECO:0000256" key="3">
    <source>
        <dbReference type="ARBA" id="ARBA00023125"/>
    </source>
</evidence>
<protein>
    <submittedName>
        <fullName evidence="6">Regulatory helix-turn-helix LysR family protein</fullName>
    </submittedName>
</protein>
<dbReference type="InterPro" id="IPR036388">
    <property type="entry name" value="WH-like_DNA-bd_sf"/>
</dbReference>
<evidence type="ECO:0000313" key="7">
    <source>
        <dbReference type="Proteomes" id="UP000238392"/>
    </source>
</evidence>
<dbReference type="Proteomes" id="UP000238392">
    <property type="component" value="Unassembled WGS sequence"/>
</dbReference>
<dbReference type="Pfam" id="PF00126">
    <property type="entry name" value="HTH_1"/>
    <property type="match status" value="1"/>
</dbReference>
<feature type="domain" description="HTH lysR-type" evidence="5">
    <location>
        <begin position="1"/>
        <end position="59"/>
    </location>
</feature>
<dbReference type="InterPro" id="IPR058163">
    <property type="entry name" value="LysR-type_TF_proteobact-type"/>
</dbReference>
<evidence type="ECO:0000313" key="6">
    <source>
        <dbReference type="EMBL" id="PRY85035.1"/>
    </source>
</evidence>
<evidence type="ECO:0000256" key="4">
    <source>
        <dbReference type="ARBA" id="ARBA00023163"/>
    </source>
</evidence>
<dbReference type="EMBL" id="PVTQ01000018">
    <property type="protein sequence ID" value="PRY85035.1"/>
    <property type="molecule type" value="Genomic_DNA"/>
</dbReference>
<keyword evidence="3" id="KW-0238">DNA-binding</keyword>
<sequence>MDKLAGFETFVCAVEMRSFTAAADSLGLSSQQVGKQIRNLEQHLGVKLLHRTTRRQSLTDFGRSFYEQVTINARPRGKLRVNAPVSWGCGRWPRSYLPS</sequence>
<dbReference type="AlphaFoldDB" id="A0A2T0WEF9"/>
<dbReference type="GO" id="GO:0003677">
    <property type="term" value="F:DNA binding"/>
    <property type="evidence" value="ECO:0007669"/>
    <property type="project" value="UniProtKB-KW"/>
</dbReference>
<keyword evidence="2" id="KW-0805">Transcription regulation</keyword>
<dbReference type="InterPro" id="IPR036390">
    <property type="entry name" value="WH_DNA-bd_sf"/>
</dbReference>